<dbReference type="PROSITE" id="PS50893">
    <property type="entry name" value="ABC_TRANSPORTER_2"/>
    <property type="match status" value="1"/>
</dbReference>
<dbReference type="SUPFAM" id="SSF52540">
    <property type="entry name" value="P-loop containing nucleoside triphosphate hydrolases"/>
    <property type="match status" value="1"/>
</dbReference>
<proteinExistence type="predicted"/>
<dbReference type="SMART" id="SM00382">
    <property type="entry name" value="AAA"/>
    <property type="match status" value="1"/>
</dbReference>
<dbReference type="PANTHER" id="PTHR43790:SF9">
    <property type="entry name" value="GALACTOFURANOSE TRANSPORTER ATP-BINDING PROTEIN YTFR"/>
    <property type="match status" value="1"/>
</dbReference>
<accession>A0A0F9GJG8</accession>
<dbReference type="CDD" id="cd03216">
    <property type="entry name" value="ABC_Carb_Monos_I"/>
    <property type="match status" value="1"/>
</dbReference>
<gene>
    <name evidence="6" type="ORF">LCGC14_1902510</name>
</gene>
<feature type="domain" description="ABC transporter" evidence="5">
    <location>
        <begin position="8"/>
        <end position="251"/>
    </location>
</feature>
<dbReference type="InterPro" id="IPR003439">
    <property type="entry name" value="ABC_transporter-like_ATP-bd"/>
</dbReference>
<dbReference type="AlphaFoldDB" id="A0A0F9GJG8"/>
<evidence type="ECO:0000313" key="6">
    <source>
        <dbReference type="EMBL" id="KKL90656.1"/>
    </source>
</evidence>
<dbReference type="InterPro" id="IPR027417">
    <property type="entry name" value="P-loop_NTPase"/>
</dbReference>
<protein>
    <recommendedName>
        <fullName evidence="5">ABC transporter domain-containing protein</fullName>
    </recommendedName>
</protein>
<name>A0A0F9GJG8_9ZZZZ</name>
<keyword evidence="1" id="KW-0813">Transport</keyword>
<evidence type="ECO:0000259" key="5">
    <source>
        <dbReference type="PROSITE" id="PS50893"/>
    </source>
</evidence>
<dbReference type="Gene3D" id="3.40.50.300">
    <property type="entry name" value="P-loop containing nucleotide triphosphate hydrolases"/>
    <property type="match status" value="1"/>
</dbReference>
<dbReference type="InterPro" id="IPR003593">
    <property type="entry name" value="AAA+_ATPase"/>
</dbReference>
<reference evidence="6" key="1">
    <citation type="journal article" date="2015" name="Nature">
        <title>Complex archaea that bridge the gap between prokaryotes and eukaryotes.</title>
        <authorList>
            <person name="Spang A."/>
            <person name="Saw J.H."/>
            <person name="Jorgensen S.L."/>
            <person name="Zaremba-Niedzwiedzka K."/>
            <person name="Martijn J."/>
            <person name="Lind A.E."/>
            <person name="van Eijk R."/>
            <person name="Schleper C."/>
            <person name="Guy L."/>
            <person name="Ettema T.J."/>
        </authorList>
    </citation>
    <scope>NUCLEOTIDE SEQUENCE</scope>
</reference>
<keyword evidence="3" id="KW-0547">Nucleotide-binding</keyword>
<sequence length="255" mass="27857">MDRAGPLIEMKGIVKNFGGLRAVDHVDLELWSGECLALMGENGAGKSTLIKVLTGIYRADEGDILVDGKEVTIQSRQEAKVLGIEAVYQELALVDTLDASANVFLGNELTIPILGRFFHILDNRKMYREAQIILKERLGINLEGRRDPVFNLSGGQRQSIAIARAIYQEAKVLIMDEPTSSLGVEEAARTFSLVLKMKAAGVAVIWIGHNLDHVFTVADRILVLRGGKRVGVRKRNETTKTEIVGLIVGGVVEVA</sequence>
<evidence type="ECO:0000256" key="4">
    <source>
        <dbReference type="ARBA" id="ARBA00022840"/>
    </source>
</evidence>
<organism evidence="6">
    <name type="scientific">marine sediment metagenome</name>
    <dbReference type="NCBI Taxonomy" id="412755"/>
    <lineage>
        <taxon>unclassified sequences</taxon>
        <taxon>metagenomes</taxon>
        <taxon>ecological metagenomes</taxon>
    </lineage>
</organism>
<evidence type="ECO:0000256" key="2">
    <source>
        <dbReference type="ARBA" id="ARBA00022737"/>
    </source>
</evidence>
<dbReference type="InterPro" id="IPR050107">
    <property type="entry name" value="ABC_carbohydrate_import_ATPase"/>
</dbReference>
<dbReference type="GO" id="GO:0016887">
    <property type="term" value="F:ATP hydrolysis activity"/>
    <property type="evidence" value="ECO:0007669"/>
    <property type="project" value="InterPro"/>
</dbReference>
<keyword evidence="2" id="KW-0677">Repeat</keyword>
<dbReference type="Pfam" id="PF00005">
    <property type="entry name" value="ABC_tran"/>
    <property type="match status" value="1"/>
</dbReference>
<dbReference type="PANTHER" id="PTHR43790">
    <property type="entry name" value="CARBOHYDRATE TRANSPORT ATP-BINDING PROTEIN MG119-RELATED"/>
    <property type="match status" value="1"/>
</dbReference>
<evidence type="ECO:0000256" key="1">
    <source>
        <dbReference type="ARBA" id="ARBA00022448"/>
    </source>
</evidence>
<comment type="caution">
    <text evidence="6">The sequence shown here is derived from an EMBL/GenBank/DDBJ whole genome shotgun (WGS) entry which is preliminary data.</text>
</comment>
<dbReference type="EMBL" id="LAZR01019953">
    <property type="protein sequence ID" value="KKL90656.1"/>
    <property type="molecule type" value="Genomic_DNA"/>
</dbReference>
<dbReference type="GO" id="GO:0005524">
    <property type="term" value="F:ATP binding"/>
    <property type="evidence" value="ECO:0007669"/>
    <property type="project" value="UniProtKB-KW"/>
</dbReference>
<keyword evidence="4" id="KW-0067">ATP-binding</keyword>
<evidence type="ECO:0000256" key="3">
    <source>
        <dbReference type="ARBA" id="ARBA00022741"/>
    </source>
</evidence>